<dbReference type="AlphaFoldDB" id="A0A160TKP0"/>
<gene>
    <name evidence="1" type="ORF">MGWOODY_Smn1614</name>
</gene>
<reference evidence="1" key="1">
    <citation type="submission" date="2015-10" db="EMBL/GenBank/DDBJ databases">
        <authorList>
            <person name="Gilbert D.G."/>
        </authorList>
    </citation>
    <scope>NUCLEOTIDE SEQUENCE</scope>
</reference>
<accession>A0A160TKP0</accession>
<evidence type="ECO:0000313" key="1">
    <source>
        <dbReference type="EMBL" id="CUS45790.1"/>
    </source>
</evidence>
<name>A0A160TKP0_9ZZZZ</name>
<dbReference type="EMBL" id="CZQE01000303">
    <property type="protein sequence ID" value="CUS45790.1"/>
    <property type="molecule type" value="Genomic_DNA"/>
</dbReference>
<protein>
    <submittedName>
        <fullName evidence="1">Uncharacterized protein</fullName>
    </submittedName>
</protein>
<sequence length="50" mass="5629">MNPAHTSALTTASVVKGPAALKVHRPVGQWDNLELNSNLFPQWEKKHPRR</sequence>
<proteinExistence type="predicted"/>
<organism evidence="1">
    <name type="scientific">hydrothermal vent metagenome</name>
    <dbReference type="NCBI Taxonomy" id="652676"/>
    <lineage>
        <taxon>unclassified sequences</taxon>
        <taxon>metagenomes</taxon>
        <taxon>ecological metagenomes</taxon>
    </lineage>
</organism>